<proteinExistence type="predicted"/>
<feature type="signal peptide" evidence="1">
    <location>
        <begin position="1"/>
        <end position="18"/>
    </location>
</feature>
<evidence type="ECO:0000256" key="1">
    <source>
        <dbReference type="SAM" id="SignalP"/>
    </source>
</evidence>
<dbReference type="Proteomes" id="UP000245429">
    <property type="component" value="Chromosome"/>
</dbReference>
<dbReference type="OrthoDB" id="9771991at2"/>
<keyword evidence="3" id="KW-1185">Reference proteome</keyword>
<dbReference type="EMBL" id="CP029463">
    <property type="protein sequence ID" value="AWM14983.1"/>
    <property type="molecule type" value="Genomic_DNA"/>
</dbReference>
<protein>
    <recommendedName>
        <fullName evidence="4">Porin</fullName>
    </recommendedName>
</protein>
<accession>A0A2U8QXU5</accession>
<name>A0A2U8QXU5_9FLAO</name>
<feature type="chain" id="PRO_5016128586" description="Porin" evidence="1">
    <location>
        <begin position="19"/>
        <end position="413"/>
    </location>
</feature>
<evidence type="ECO:0008006" key="4">
    <source>
        <dbReference type="Google" id="ProtNLM"/>
    </source>
</evidence>
<keyword evidence="1" id="KW-0732">Signal</keyword>
<dbReference type="KEGG" id="fse:DI487_14735"/>
<organism evidence="2 3">
    <name type="scientific">Flavobacterium sediminis</name>
    <dbReference type="NCBI Taxonomy" id="2201181"/>
    <lineage>
        <taxon>Bacteria</taxon>
        <taxon>Pseudomonadati</taxon>
        <taxon>Bacteroidota</taxon>
        <taxon>Flavobacteriia</taxon>
        <taxon>Flavobacteriales</taxon>
        <taxon>Flavobacteriaceae</taxon>
        <taxon>Flavobacterium</taxon>
    </lineage>
</organism>
<evidence type="ECO:0000313" key="2">
    <source>
        <dbReference type="EMBL" id="AWM14983.1"/>
    </source>
</evidence>
<gene>
    <name evidence="2" type="ORF">DI487_14735</name>
</gene>
<evidence type="ECO:0000313" key="3">
    <source>
        <dbReference type="Proteomes" id="UP000245429"/>
    </source>
</evidence>
<dbReference type="AlphaFoldDB" id="A0A2U8QXU5"/>
<reference evidence="2 3" key="1">
    <citation type="submission" date="2018-05" db="EMBL/GenBank/DDBJ databases">
        <title>Flavobacterium sp. MEBiC07310.</title>
        <authorList>
            <person name="Baek K."/>
        </authorList>
    </citation>
    <scope>NUCLEOTIDE SEQUENCE [LARGE SCALE GENOMIC DNA]</scope>
    <source>
        <strain evidence="2 3">MEBiC07310</strain>
    </source>
</reference>
<sequence>MKKIILVAGLLYSALTFAQGAPDYAGGLKVNINEDGSKYFRIISWAQVWAQYNGDKPLDANGNEQSEIDFTVRRARVLLYSQISPKFLIVTHFGVNNLNAGSMSPTGTGDGSQMFIHDAYVQYNLGTTNKHAIGGGLHYWNGISRMNNSSTLNILTLDNFRQGWATLGLADQFARPVGVFAKGAFGKLQYRVSINDALTNNLAVSNVPVNGGAATYNGRDLLGGKKAGKTFSGYFDYNFLDQESQFLPYKVGTYLGDKKVFNIGAGFFSHPNGSVVADVNGDLSGENVSIFAVDAFYDAPIGGKGSSITAYAMYQNSDYGKDFRFGTTYETGSILYGHVGYVIPTEKETKLQPYVSFANRQIDALDDNATQFGIGANLFLKGHHSKLTLEYQNLKYATADAVGTVTLQAMIYL</sequence>
<dbReference type="RefSeq" id="WP_109570321.1">
    <property type="nucleotide sequence ID" value="NZ_CP029463.1"/>
</dbReference>